<dbReference type="FunFam" id="3.40.430.10:FF:000001">
    <property type="entry name" value="Dihydrofolate reductase"/>
    <property type="match status" value="1"/>
</dbReference>
<comment type="similarity">
    <text evidence="2 8">Belongs to the dihydrofolate reductase family.</text>
</comment>
<dbReference type="Pfam" id="PF00186">
    <property type="entry name" value="DHFR_1"/>
    <property type="match status" value="1"/>
</dbReference>
<evidence type="ECO:0000256" key="6">
    <source>
        <dbReference type="ARBA" id="ARBA00023002"/>
    </source>
</evidence>
<dbReference type="CDD" id="cd00209">
    <property type="entry name" value="DHFR"/>
    <property type="match status" value="1"/>
</dbReference>
<dbReference type="EC" id="1.5.1.3" evidence="3 8"/>
<dbReference type="AlphaFoldDB" id="A0AB33Z1B6"/>
<dbReference type="GO" id="GO:0005829">
    <property type="term" value="C:cytosol"/>
    <property type="evidence" value="ECO:0007669"/>
    <property type="project" value="TreeGrafter"/>
</dbReference>
<dbReference type="PROSITE" id="PS51330">
    <property type="entry name" value="DHFR_2"/>
    <property type="match status" value="1"/>
</dbReference>
<keyword evidence="6 8" id="KW-0560">Oxidoreductase</keyword>
<dbReference type="InterPro" id="IPR001796">
    <property type="entry name" value="DHFR_dom"/>
</dbReference>
<proteinExistence type="inferred from homology"/>
<comment type="pathway">
    <text evidence="1 8">Cofactor biosynthesis; tetrahydrofolate biosynthesis; 5,6,7,8-tetrahydrofolate from 7,8-dihydrofolate: step 1/1.</text>
</comment>
<dbReference type="GO" id="GO:0046655">
    <property type="term" value="P:folic acid metabolic process"/>
    <property type="evidence" value="ECO:0007669"/>
    <property type="project" value="TreeGrafter"/>
</dbReference>
<dbReference type="InterPro" id="IPR024072">
    <property type="entry name" value="DHFR-like_dom_sf"/>
</dbReference>
<accession>A0AB33Z1B6</accession>
<dbReference type="PIRSF" id="PIRSF000194">
    <property type="entry name" value="DHFR"/>
    <property type="match status" value="1"/>
</dbReference>
<evidence type="ECO:0000256" key="1">
    <source>
        <dbReference type="ARBA" id="ARBA00004903"/>
    </source>
</evidence>
<dbReference type="Proteomes" id="UP000015462">
    <property type="component" value="Unassembled WGS sequence"/>
</dbReference>
<dbReference type="EMBL" id="ASHL01000005">
    <property type="protein sequence ID" value="EPD13015.1"/>
    <property type="molecule type" value="Genomic_DNA"/>
</dbReference>
<evidence type="ECO:0000259" key="9">
    <source>
        <dbReference type="PROSITE" id="PS51330"/>
    </source>
</evidence>
<evidence type="ECO:0000256" key="3">
    <source>
        <dbReference type="ARBA" id="ARBA00012856"/>
    </source>
</evidence>
<dbReference type="PANTHER" id="PTHR48069:SF3">
    <property type="entry name" value="DIHYDROFOLATE REDUCTASE"/>
    <property type="match status" value="1"/>
</dbReference>
<evidence type="ECO:0000256" key="4">
    <source>
        <dbReference type="ARBA" id="ARBA00022563"/>
    </source>
</evidence>
<comment type="function">
    <text evidence="7 8">Key enzyme in folate metabolism. Catalyzes an essential reaction for de novo glycine and purine synthesis, and for DNA precursor synthesis.</text>
</comment>
<dbReference type="GO" id="GO:0046654">
    <property type="term" value="P:tetrahydrofolate biosynthetic process"/>
    <property type="evidence" value="ECO:0007669"/>
    <property type="project" value="InterPro"/>
</dbReference>
<dbReference type="GO" id="GO:0046452">
    <property type="term" value="P:dihydrofolate metabolic process"/>
    <property type="evidence" value="ECO:0007669"/>
    <property type="project" value="TreeGrafter"/>
</dbReference>
<evidence type="ECO:0000256" key="5">
    <source>
        <dbReference type="ARBA" id="ARBA00022857"/>
    </source>
</evidence>
<organism evidence="10 11">
    <name type="scientific">Cycloclasticus pugetii</name>
    <dbReference type="NCBI Taxonomy" id="34068"/>
    <lineage>
        <taxon>Bacteria</taxon>
        <taxon>Pseudomonadati</taxon>
        <taxon>Pseudomonadota</taxon>
        <taxon>Gammaproteobacteria</taxon>
        <taxon>Thiotrichales</taxon>
        <taxon>Piscirickettsiaceae</taxon>
        <taxon>Cycloclasticus</taxon>
    </lineage>
</organism>
<dbReference type="Gene3D" id="3.40.430.10">
    <property type="entry name" value="Dihydrofolate Reductase, subunit A"/>
    <property type="match status" value="1"/>
</dbReference>
<dbReference type="GO" id="GO:0004146">
    <property type="term" value="F:dihydrofolate reductase activity"/>
    <property type="evidence" value="ECO:0007669"/>
    <property type="project" value="UniProtKB-EC"/>
</dbReference>
<gene>
    <name evidence="10" type="ORF">L196_07624</name>
</gene>
<keyword evidence="11" id="KW-1185">Reference proteome</keyword>
<comment type="caution">
    <text evidence="10">The sequence shown here is derived from an EMBL/GenBank/DDBJ whole genome shotgun (WGS) entry which is preliminary data.</text>
</comment>
<evidence type="ECO:0000256" key="8">
    <source>
        <dbReference type="PIRNR" id="PIRNR000194"/>
    </source>
</evidence>
<protein>
    <recommendedName>
        <fullName evidence="3 8">Dihydrofolate reductase</fullName>
        <ecNumber evidence="3 8">1.5.1.3</ecNumber>
    </recommendedName>
</protein>
<name>A0AB33Z1B6_9GAMM</name>
<dbReference type="SUPFAM" id="SSF53597">
    <property type="entry name" value="Dihydrofolate reductase-like"/>
    <property type="match status" value="1"/>
</dbReference>
<dbReference type="RefSeq" id="WP_015006681.1">
    <property type="nucleotide sequence ID" value="NZ_KE646808.1"/>
</dbReference>
<keyword evidence="5 8" id="KW-0521">NADP</keyword>
<keyword evidence="4 8" id="KW-0554">One-carbon metabolism</keyword>
<dbReference type="PANTHER" id="PTHR48069">
    <property type="entry name" value="DIHYDROFOLATE REDUCTASE"/>
    <property type="match status" value="1"/>
</dbReference>
<evidence type="ECO:0000313" key="11">
    <source>
        <dbReference type="Proteomes" id="UP000015462"/>
    </source>
</evidence>
<feature type="domain" description="DHFR" evidence="9">
    <location>
        <begin position="1"/>
        <end position="159"/>
    </location>
</feature>
<dbReference type="GO" id="GO:0070401">
    <property type="term" value="F:NADP+ binding"/>
    <property type="evidence" value="ECO:0007669"/>
    <property type="project" value="UniProtKB-ARBA"/>
</dbReference>
<sequence>MISMIVAMAENRAIGKNNELLWHLPKDFQHFKSVTMGKPILMGRKTFESIGKALPGRKNIVITRDNNFTAEGIVIVHSITAALEATEEFDDVMVIGGASFYEQMLPVTETLYLTVVHQDFEADAFFPEIKAEDWEVVEQVKHEADEKHAYPYSFITYRRI</sequence>
<evidence type="ECO:0000256" key="2">
    <source>
        <dbReference type="ARBA" id="ARBA00009539"/>
    </source>
</evidence>
<dbReference type="PRINTS" id="PR00070">
    <property type="entry name" value="DHFR"/>
</dbReference>
<evidence type="ECO:0000313" key="10">
    <source>
        <dbReference type="EMBL" id="EPD13015.1"/>
    </source>
</evidence>
<evidence type="ECO:0000256" key="7">
    <source>
        <dbReference type="ARBA" id="ARBA00025067"/>
    </source>
</evidence>
<dbReference type="InterPro" id="IPR012259">
    <property type="entry name" value="DHFR"/>
</dbReference>
<dbReference type="GO" id="GO:0006730">
    <property type="term" value="P:one-carbon metabolic process"/>
    <property type="evidence" value="ECO:0007669"/>
    <property type="project" value="UniProtKB-KW"/>
</dbReference>
<reference evidence="10 11" key="1">
    <citation type="journal article" date="2013" name="Genome Announc.">
        <title>Genome Sequence of the Pyrene- and Fluoranthene-Degrading Bacterium Cycloclasticus sp. Strain PY97M.</title>
        <authorList>
            <person name="Cui Z."/>
            <person name="Xu G."/>
            <person name="Li Q."/>
            <person name="Gao W."/>
            <person name="Zheng L."/>
        </authorList>
    </citation>
    <scope>NUCLEOTIDE SEQUENCE [LARGE SCALE GENOMIC DNA]</scope>
    <source>
        <strain evidence="10 11">PY97M</strain>
    </source>
</reference>
<comment type="catalytic activity">
    <reaction evidence="8">
        <text>(6S)-5,6,7,8-tetrahydrofolate + NADP(+) = 7,8-dihydrofolate + NADPH + H(+)</text>
        <dbReference type="Rhea" id="RHEA:15009"/>
        <dbReference type="ChEBI" id="CHEBI:15378"/>
        <dbReference type="ChEBI" id="CHEBI:57451"/>
        <dbReference type="ChEBI" id="CHEBI:57453"/>
        <dbReference type="ChEBI" id="CHEBI:57783"/>
        <dbReference type="ChEBI" id="CHEBI:58349"/>
        <dbReference type="EC" id="1.5.1.3"/>
    </reaction>
</comment>